<dbReference type="InterPro" id="IPR052164">
    <property type="entry name" value="Anthracycline_SecMetBiosynth"/>
</dbReference>
<dbReference type="CDD" id="cd07247">
    <property type="entry name" value="SgaA_N_like"/>
    <property type="match status" value="1"/>
</dbReference>
<feature type="domain" description="VOC" evidence="1">
    <location>
        <begin position="6"/>
        <end position="116"/>
    </location>
</feature>
<evidence type="ECO:0000313" key="3">
    <source>
        <dbReference type="Proteomes" id="UP000037697"/>
    </source>
</evidence>
<dbReference type="RefSeq" id="WP_042763999.1">
    <property type="nucleotide sequence ID" value="NZ_JAMQAC010000076.1"/>
</dbReference>
<comment type="caution">
    <text evidence="2">The sequence shown here is derived from an EMBL/GenBank/DDBJ whole genome shotgun (WGS) entry which is preliminary data.</text>
</comment>
<dbReference type="Proteomes" id="UP000037697">
    <property type="component" value="Unassembled WGS sequence"/>
</dbReference>
<sequence>MHQHEKLNYVEFGTPNIGATKAFFEHVFGWQFVDYGPDYTAFSGQGLDGGFYSAEQVSQTSNGAALLVFYSSDIHATLEKVAKFGGQIIRPIFEFPGGCRFHFTEPSGNEFAVWSESQRVTESESH</sequence>
<dbReference type="Gene3D" id="3.10.180.10">
    <property type="entry name" value="2,3-Dihydroxybiphenyl 1,2-Dioxygenase, domain 1"/>
    <property type="match status" value="1"/>
</dbReference>
<dbReference type="PROSITE" id="PS51819">
    <property type="entry name" value="VOC"/>
    <property type="match status" value="1"/>
</dbReference>
<dbReference type="InterPro" id="IPR004360">
    <property type="entry name" value="Glyas_Fos-R_dOase_dom"/>
</dbReference>
<dbReference type="InterPro" id="IPR029068">
    <property type="entry name" value="Glyas_Bleomycin-R_OHBP_Dase"/>
</dbReference>
<reference evidence="2 3" key="1">
    <citation type="submission" date="2015-07" db="EMBL/GenBank/DDBJ databases">
        <title>Foodborne Vibrio parahaemolyticus Isolates.</title>
        <authorList>
            <person name="Ronholm J."/>
            <person name="Petronella N."/>
            <person name="Kenwell R."/>
            <person name="Banerjee S."/>
        </authorList>
    </citation>
    <scope>NUCLEOTIDE SEQUENCE [LARGE SCALE GENOMIC DNA]</scope>
    <source>
        <strain evidence="2 3">HS-06-05</strain>
    </source>
</reference>
<proteinExistence type="predicted"/>
<dbReference type="PANTHER" id="PTHR33993">
    <property type="entry name" value="GLYOXALASE-RELATED"/>
    <property type="match status" value="1"/>
</dbReference>
<dbReference type="Pfam" id="PF00903">
    <property type="entry name" value="Glyoxalase"/>
    <property type="match status" value="1"/>
</dbReference>
<organism evidence="2 3">
    <name type="scientific">Vibrio parahaemolyticus</name>
    <dbReference type="NCBI Taxonomy" id="670"/>
    <lineage>
        <taxon>Bacteria</taxon>
        <taxon>Pseudomonadati</taxon>
        <taxon>Pseudomonadota</taxon>
        <taxon>Gammaproteobacteria</taxon>
        <taxon>Vibrionales</taxon>
        <taxon>Vibrionaceae</taxon>
        <taxon>Vibrio</taxon>
    </lineage>
</organism>
<protein>
    <submittedName>
        <fullName evidence="2">Glyoxalase</fullName>
    </submittedName>
</protein>
<dbReference type="PANTHER" id="PTHR33993:SF1">
    <property type="entry name" value="GLYOXALASE FAMILY PROTEIN"/>
    <property type="match status" value="1"/>
</dbReference>
<evidence type="ECO:0000313" key="2">
    <source>
        <dbReference type="EMBL" id="KOY32881.1"/>
    </source>
</evidence>
<dbReference type="EMBL" id="LIRS01000067">
    <property type="protein sequence ID" value="KOY32881.1"/>
    <property type="molecule type" value="Genomic_DNA"/>
</dbReference>
<gene>
    <name evidence="2" type="ORF">ACX05_11835</name>
</gene>
<dbReference type="InterPro" id="IPR037523">
    <property type="entry name" value="VOC_core"/>
</dbReference>
<dbReference type="SUPFAM" id="SSF54593">
    <property type="entry name" value="Glyoxalase/Bleomycin resistance protein/Dihydroxybiphenyl dioxygenase"/>
    <property type="match status" value="1"/>
</dbReference>
<accession>A0AAW3IWS9</accession>
<dbReference type="AlphaFoldDB" id="A0AAW3IWS9"/>
<evidence type="ECO:0000259" key="1">
    <source>
        <dbReference type="PROSITE" id="PS51819"/>
    </source>
</evidence>
<name>A0AAW3IWS9_VIBPH</name>